<evidence type="ECO:0000256" key="10">
    <source>
        <dbReference type="ARBA" id="ARBA00025699"/>
    </source>
</evidence>
<dbReference type="PANTHER" id="PTHR30027">
    <property type="entry name" value="RIBOSOMAL RNA SMALL SUBUNIT METHYLTRANSFERASE E"/>
    <property type="match status" value="1"/>
</dbReference>
<dbReference type="RefSeq" id="WP_207299730.1">
    <property type="nucleotide sequence ID" value="NZ_CP071444.1"/>
</dbReference>
<dbReference type="PIRSF" id="PIRSF015601">
    <property type="entry name" value="MTase_slr0722"/>
    <property type="match status" value="1"/>
</dbReference>
<protein>
    <recommendedName>
        <fullName evidence="4 12">Ribosomal RNA small subunit methyltransferase E</fullName>
        <ecNumber evidence="3 12">2.1.1.193</ecNumber>
    </recommendedName>
</protein>
<comment type="catalytic activity">
    <reaction evidence="11 12">
        <text>uridine(1498) in 16S rRNA + S-adenosyl-L-methionine = N(3)-methyluridine(1498) in 16S rRNA + S-adenosyl-L-homocysteine + H(+)</text>
        <dbReference type="Rhea" id="RHEA:42920"/>
        <dbReference type="Rhea" id="RHEA-COMP:10283"/>
        <dbReference type="Rhea" id="RHEA-COMP:10284"/>
        <dbReference type="ChEBI" id="CHEBI:15378"/>
        <dbReference type="ChEBI" id="CHEBI:57856"/>
        <dbReference type="ChEBI" id="CHEBI:59789"/>
        <dbReference type="ChEBI" id="CHEBI:65315"/>
        <dbReference type="ChEBI" id="CHEBI:74502"/>
        <dbReference type="EC" id="2.1.1.193"/>
    </reaction>
</comment>
<reference evidence="15" key="1">
    <citation type="submission" date="2021-03" db="EMBL/GenBank/DDBJ databases">
        <title>Alkalibacter marinus sp. nov., isolated from tidal flat sediment.</title>
        <authorList>
            <person name="Namirimu T."/>
            <person name="Yang J.-A."/>
            <person name="Yang S.-H."/>
            <person name="Kim Y.-J."/>
            <person name="Kwon K.K."/>
        </authorList>
    </citation>
    <scope>NUCLEOTIDE SEQUENCE</scope>
    <source>
        <strain evidence="15">ES005</strain>
    </source>
</reference>
<dbReference type="SUPFAM" id="SSF75217">
    <property type="entry name" value="alpha/beta knot"/>
    <property type="match status" value="1"/>
</dbReference>
<comment type="function">
    <text evidence="10 12">Specifically methylates the N3 position of the uracil ring of uridine 1498 (m3U1498) in 16S rRNA. Acts on the fully assembled 30S ribosomal subunit.</text>
</comment>
<dbReference type="InterPro" id="IPR046886">
    <property type="entry name" value="RsmE_MTase_dom"/>
</dbReference>
<keyword evidence="7 12" id="KW-0489">Methyltransferase</keyword>
<keyword evidence="8 12" id="KW-0808">Transferase</keyword>
<sequence length="250" mass="28327">MHRFFEEIEGIKNPGEELVLTEDNHDHLSKSLRMRMGDTIVICDGNRTDYVARIQEMTKKETKVVVESRLLNASEAPVSITLFQGIPKGQKMDVIVQKAVELGVTTIVPLYTHRSIPKERDMQKKIIRWNKIALEAAKQSGRGMIPQVEESVELLDLSQKLSDHHVNLVAYEEQQNQQLKHILTKRPMPVSAGIIIGPEGGFDPSEIRWLEQRHVQVVGLGPRILRTETAAMAMLSMMLYEWELAVGGNE</sequence>
<evidence type="ECO:0000256" key="7">
    <source>
        <dbReference type="ARBA" id="ARBA00022603"/>
    </source>
</evidence>
<dbReference type="NCBIfam" id="TIGR00046">
    <property type="entry name" value="RsmE family RNA methyltransferase"/>
    <property type="match status" value="1"/>
</dbReference>
<evidence type="ECO:0000259" key="14">
    <source>
        <dbReference type="Pfam" id="PF20260"/>
    </source>
</evidence>
<comment type="subcellular location">
    <subcellularLocation>
        <location evidence="1 12">Cytoplasm</location>
    </subcellularLocation>
</comment>
<dbReference type="InterPro" id="IPR015947">
    <property type="entry name" value="PUA-like_sf"/>
</dbReference>
<dbReference type="InterPro" id="IPR006700">
    <property type="entry name" value="RsmE"/>
</dbReference>
<dbReference type="CDD" id="cd18084">
    <property type="entry name" value="RsmE-like"/>
    <property type="match status" value="1"/>
</dbReference>
<dbReference type="EMBL" id="CP071444">
    <property type="protein sequence ID" value="QSX08388.1"/>
    <property type="molecule type" value="Genomic_DNA"/>
</dbReference>
<evidence type="ECO:0000259" key="13">
    <source>
        <dbReference type="Pfam" id="PF04452"/>
    </source>
</evidence>
<keyword evidence="16" id="KW-1185">Reference proteome</keyword>
<dbReference type="InterPro" id="IPR029026">
    <property type="entry name" value="tRNA_m1G_MTases_N"/>
</dbReference>
<keyword evidence="5 12" id="KW-0963">Cytoplasm</keyword>
<gene>
    <name evidence="15" type="ORF">J0B03_11450</name>
</gene>
<evidence type="ECO:0000256" key="6">
    <source>
        <dbReference type="ARBA" id="ARBA00022552"/>
    </source>
</evidence>
<evidence type="ECO:0000256" key="2">
    <source>
        <dbReference type="ARBA" id="ARBA00005528"/>
    </source>
</evidence>
<evidence type="ECO:0000256" key="3">
    <source>
        <dbReference type="ARBA" id="ARBA00012328"/>
    </source>
</evidence>
<dbReference type="AlphaFoldDB" id="A0A974XHD6"/>
<dbReference type="Pfam" id="PF20260">
    <property type="entry name" value="PUA_4"/>
    <property type="match status" value="1"/>
</dbReference>
<evidence type="ECO:0000256" key="12">
    <source>
        <dbReference type="PIRNR" id="PIRNR015601"/>
    </source>
</evidence>
<evidence type="ECO:0000313" key="16">
    <source>
        <dbReference type="Proteomes" id="UP000663499"/>
    </source>
</evidence>
<dbReference type="NCBIfam" id="NF008692">
    <property type="entry name" value="PRK11713.1-5"/>
    <property type="match status" value="1"/>
</dbReference>
<evidence type="ECO:0000313" key="15">
    <source>
        <dbReference type="EMBL" id="QSX08388.1"/>
    </source>
</evidence>
<accession>A0A974XHD6</accession>
<name>A0A974XHD6_9FIRM</name>
<dbReference type="SUPFAM" id="SSF88697">
    <property type="entry name" value="PUA domain-like"/>
    <property type="match status" value="1"/>
</dbReference>
<evidence type="ECO:0000256" key="1">
    <source>
        <dbReference type="ARBA" id="ARBA00004496"/>
    </source>
</evidence>
<dbReference type="Gene3D" id="3.40.1280.10">
    <property type="match status" value="1"/>
</dbReference>
<proteinExistence type="inferred from homology"/>
<feature type="domain" description="Ribosomal RNA small subunit methyltransferase E methyltransferase" evidence="13">
    <location>
        <begin position="75"/>
        <end position="238"/>
    </location>
</feature>
<dbReference type="GO" id="GO:0005737">
    <property type="term" value="C:cytoplasm"/>
    <property type="evidence" value="ECO:0007669"/>
    <property type="project" value="UniProtKB-SubCell"/>
</dbReference>
<dbReference type="GO" id="GO:0070475">
    <property type="term" value="P:rRNA base methylation"/>
    <property type="evidence" value="ECO:0007669"/>
    <property type="project" value="TreeGrafter"/>
</dbReference>
<organism evidence="15 16">
    <name type="scientific">Alkalibacter rhizosphaerae</name>
    <dbReference type="NCBI Taxonomy" id="2815577"/>
    <lineage>
        <taxon>Bacteria</taxon>
        <taxon>Bacillati</taxon>
        <taxon>Bacillota</taxon>
        <taxon>Clostridia</taxon>
        <taxon>Eubacteriales</taxon>
        <taxon>Eubacteriaceae</taxon>
        <taxon>Alkalibacter</taxon>
    </lineage>
</organism>
<evidence type="ECO:0000256" key="5">
    <source>
        <dbReference type="ARBA" id="ARBA00022490"/>
    </source>
</evidence>
<keyword evidence="6 12" id="KW-0698">rRNA processing</keyword>
<dbReference type="Proteomes" id="UP000663499">
    <property type="component" value="Chromosome"/>
</dbReference>
<dbReference type="PANTHER" id="PTHR30027:SF3">
    <property type="entry name" value="16S RRNA (URACIL(1498)-N(3))-METHYLTRANSFERASE"/>
    <property type="match status" value="1"/>
</dbReference>
<dbReference type="Pfam" id="PF04452">
    <property type="entry name" value="Methyltrans_RNA"/>
    <property type="match status" value="1"/>
</dbReference>
<feature type="domain" description="Ribosomal RNA small subunit methyltransferase E PUA-like" evidence="14">
    <location>
        <begin position="21"/>
        <end position="66"/>
    </location>
</feature>
<evidence type="ECO:0000256" key="4">
    <source>
        <dbReference type="ARBA" id="ARBA00013673"/>
    </source>
</evidence>
<dbReference type="EC" id="2.1.1.193" evidence="3 12"/>
<dbReference type="GO" id="GO:0070042">
    <property type="term" value="F:rRNA (uridine-N3-)-methyltransferase activity"/>
    <property type="evidence" value="ECO:0007669"/>
    <property type="project" value="TreeGrafter"/>
</dbReference>
<dbReference type="KEGG" id="alka:J0B03_11450"/>
<evidence type="ECO:0000256" key="9">
    <source>
        <dbReference type="ARBA" id="ARBA00022691"/>
    </source>
</evidence>
<keyword evidence="9 12" id="KW-0949">S-adenosyl-L-methionine</keyword>
<comment type="similarity">
    <text evidence="2 12">Belongs to the RNA methyltransferase RsmE family.</text>
</comment>
<dbReference type="InterPro" id="IPR046887">
    <property type="entry name" value="RsmE_PUA-like"/>
</dbReference>
<evidence type="ECO:0000256" key="8">
    <source>
        <dbReference type="ARBA" id="ARBA00022679"/>
    </source>
</evidence>
<evidence type="ECO:0000256" key="11">
    <source>
        <dbReference type="ARBA" id="ARBA00047944"/>
    </source>
</evidence>
<dbReference type="InterPro" id="IPR029028">
    <property type="entry name" value="Alpha/beta_knot_MTases"/>
</dbReference>